<feature type="compositionally biased region" description="Pro residues" evidence="1">
    <location>
        <begin position="14"/>
        <end position="23"/>
    </location>
</feature>
<dbReference type="Proteomes" id="UP001219525">
    <property type="component" value="Unassembled WGS sequence"/>
</dbReference>
<name>A0AAD6URX7_9AGAR</name>
<evidence type="ECO:0000256" key="1">
    <source>
        <dbReference type="SAM" id="MobiDB-lite"/>
    </source>
</evidence>
<dbReference type="AlphaFoldDB" id="A0AAD6URX7"/>
<reference evidence="2" key="1">
    <citation type="submission" date="2023-03" db="EMBL/GenBank/DDBJ databases">
        <title>Massive genome expansion in bonnet fungi (Mycena s.s.) driven by repeated elements and novel gene families across ecological guilds.</title>
        <authorList>
            <consortium name="Lawrence Berkeley National Laboratory"/>
            <person name="Harder C.B."/>
            <person name="Miyauchi S."/>
            <person name="Viragh M."/>
            <person name="Kuo A."/>
            <person name="Thoen E."/>
            <person name="Andreopoulos B."/>
            <person name="Lu D."/>
            <person name="Skrede I."/>
            <person name="Drula E."/>
            <person name="Henrissat B."/>
            <person name="Morin E."/>
            <person name="Kohler A."/>
            <person name="Barry K."/>
            <person name="LaButti K."/>
            <person name="Morin E."/>
            <person name="Salamov A."/>
            <person name="Lipzen A."/>
            <person name="Mereny Z."/>
            <person name="Hegedus B."/>
            <person name="Baldrian P."/>
            <person name="Stursova M."/>
            <person name="Weitz H."/>
            <person name="Taylor A."/>
            <person name="Grigoriev I.V."/>
            <person name="Nagy L.G."/>
            <person name="Martin F."/>
            <person name="Kauserud H."/>
        </authorList>
    </citation>
    <scope>NUCLEOTIDE SEQUENCE</scope>
    <source>
        <strain evidence="2">9144</strain>
    </source>
</reference>
<keyword evidence="3" id="KW-1185">Reference proteome</keyword>
<comment type="caution">
    <text evidence="2">The sequence shown here is derived from an EMBL/GenBank/DDBJ whole genome shotgun (WGS) entry which is preliminary data.</text>
</comment>
<evidence type="ECO:0000313" key="3">
    <source>
        <dbReference type="Proteomes" id="UP001219525"/>
    </source>
</evidence>
<sequence>MSVGRLDFDSPHRPCLPPPRAPPAHAPPPCAGLFWTPRGAATLPLPAHAPLSVRGLVLDAPRLRCAELLCAPMSVRRRDFDARTAVAIHCAAATFHHPGSVRRLIVVAPRCRRLQPPRAPPPPPAPPPCAHSTEHAQAHSGRPAPPPPSPFARTLHERAWARFRQQRRRCPAPPSCTKSYPTQLSFVEGSVCTT</sequence>
<organism evidence="2 3">
    <name type="scientific">Mycena pura</name>
    <dbReference type="NCBI Taxonomy" id="153505"/>
    <lineage>
        <taxon>Eukaryota</taxon>
        <taxon>Fungi</taxon>
        <taxon>Dikarya</taxon>
        <taxon>Basidiomycota</taxon>
        <taxon>Agaricomycotina</taxon>
        <taxon>Agaricomycetes</taxon>
        <taxon>Agaricomycetidae</taxon>
        <taxon>Agaricales</taxon>
        <taxon>Marasmiineae</taxon>
        <taxon>Mycenaceae</taxon>
        <taxon>Mycena</taxon>
    </lineage>
</organism>
<accession>A0AAD6URX7</accession>
<feature type="region of interest" description="Disordered" evidence="1">
    <location>
        <begin position="115"/>
        <end position="152"/>
    </location>
</feature>
<feature type="compositionally biased region" description="Pro residues" evidence="1">
    <location>
        <begin position="117"/>
        <end position="129"/>
    </location>
</feature>
<protein>
    <submittedName>
        <fullName evidence="2">Uncharacterized protein</fullName>
    </submittedName>
</protein>
<proteinExistence type="predicted"/>
<feature type="region of interest" description="Disordered" evidence="1">
    <location>
        <begin position="1"/>
        <end position="23"/>
    </location>
</feature>
<dbReference type="EMBL" id="JARJCW010000121">
    <property type="protein sequence ID" value="KAJ7192367.1"/>
    <property type="molecule type" value="Genomic_DNA"/>
</dbReference>
<evidence type="ECO:0000313" key="2">
    <source>
        <dbReference type="EMBL" id="KAJ7192367.1"/>
    </source>
</evidence>
<feature type="compositionally biased region" description="Basic and acidic residues" evidence="1">
    <location>
        <begin position="1"/>
        <end position="12"/>
    </location>
</feature>
<gene>
    <name evidence="2" type="ORF">GGX14DRAFT_578232</name>
</gene>